<dbReference type="PANTHER" id="PTHR24253">
    <property type="entry name" value="TRANSMEMBRANE PROTEASE SERINE"/>
    <property type="match status" value="1"/>
</dbReference>
<reference evidence="7" key="2">
    <citation type="submission" date="2025-08" db="UniProtKB">
        <authorList>
            <consortium name="Ensembl"/>
        </authorList>
    </citation>
    <scope>IDENTIFICATION</scope>
</reference>
<dbReference type="InterPro" id="IPR001254">
    <property type="entry name" value="Trypsin_dom"/>
</dbReference>
<dbReference type="PROSITE" id="PS50240">
    <property type="entry name" value="TRYPSIN_DOM"/>
    <property type="match status" value="1"/>
</dbReference>
<keyword evidence="4" id="KW-1015">Disulfide bond</keyword>
<dbReference type="SMART" id="SM00020">
    <property type="entry name" value="Tryp_SPc"/>
    <property type="match status" value="1"/>
</dbReference>
<reference evidence="7 8" key="1">
    <citation type="submission" date="2009-03" db="EMBL/GenBank/DDBJ databases">
        <authorList>
            <person name="Warren W."/>
            <person name="Ye L."/>
            <person name="Minx P."/>
            <person name="Worley K."/>
            <person name="Gibbs R."/>
            <person name="Wilson R.K."/>
        </authorList>
    </citation>
    <scope>NUCLEOTIDE SEQUENCE [LARGE SCALE GENOMIC DNA]</scope>
</reference>
<dbReference type="PANTHER" id="PTHR24253:SF79">
    <property type="entry name" value="SERINE PROTEASE 41"/>
    <property type="match status" value="1"/>
</dbReference>
<evidence type="ECO:0000256" key="4">
    <source>
        <dbReference type="ARBA" id="ARBA00023157"/>
    </source>
</evidence>
<dbReference type="AlphaFoldDB" id="A0A8I3VXB1"/>
<keyword evidence="8" id="KW-1185">Reference proteome</keyword>
<organism evidence="7 8">
    <name type="scientific">Callithrix jacchus</name>
    <name type="common">White-tufted-ear marmoset</name>
    <name type="synonym">Simia Jacchus</name>
    <dbReference type="NCBI Taxonomy" id="9483"/>
    <lineage>
        <taxon>Eukaryota</taxon>
        <taxon>Metazoa</taxon>
        <taxon>Chordata</taxon>
        <taxon>Craniata</taxon>
        <taxon>Vertebrata</taxon>
        <taxon>Euteleostomi</taxon>
        <taxon>Mammalia</taxon>
        <taxon>Eutheria</taxon>
        <taxon>Euarchontoglires</taxon>
        <taxon>Primates</taxon>
        <taxon>Haplorrhini</taxon>
        <taxon>Platyrrhini</taxon>
        <taxon>Cebidae</taxon>
        <taxon>Callitrichinae</taxon>
        <taxon>Callithrix</taxon>
        <taxon>Callithrix</taxon>
    </lineage>
</organism>
<sequence length="386" mass="41675">ARSSNPTVSPPGPQVRSGGQPSIRGLQVPGALRRPALHPGVSRPQVRSGGQPSIRGLQAPGALRRPALHPGSPGPRCTQAASPPSGVSRPQVRSGGQPSIPGLQAPGALRRPALHPGVSRPQVCSGGQPSIRGLQAPGVLRRSALHPGSLTALFSSISYGDHADYSRWTVQFGQLTSAPPFWSLQAYYTRYFVSNIYLSPRYLGNSPYDIALVKLSTPVTYTSHIQPICLLASTFEFENRTDCWVTGWGNIQEEEELPHPHTLQEVQVAIINNTMCYHLFLKPDFRTNIFGDMICAGDAQGGKDSCFGDSGGPLACDKNGMWYQVGVVSWGVGCGRPNRPGVYTNISQHFGWIQKLMTQSGMARPDPSCLLLFLPLFWAPRLLQPA</sequence>
<protein>
    <submittedName>
        <fullName evidence="7">Serine protease 21</fullName>
    </submittedName>
</protein>
<accession>A0A8I3VXB1</accession>
<evidence type="ECO:0000313" key="8">
    <source>
        <dbReference type="Proteomes" id="UP000008225"/>
    </source>
</evidence>
<evidence type="ECO:0000313" key="7">
    <source>
        <dbReference type="Ensembl" id="ENSCJAP00000081455.1"/>
    </source>
</evidence>
<evidence type="ECO:0000256" key="2">
    <source>
        <dbReference type="ARBA" id="ARBA00022729"/>
    </source>
</evidence>
<keyword evidence="3" id="KW-0378">Hydrolase</keyword>
<feature type="region of interest" description="Disordered" evidence="5">
    <location>
        <begin position="1"/>
        <end position="130"/>
    </location>
</feature>
<keyword evidence="1" id="KW-0645">Protease</keyword>
<keyword evidence="2" id="KW-0732">Signal</keyword>
<dbReference type="GO" id="GO:0006508">
    <property type="term" value="P:proteolysis"/>
    <property type="evidence" value="ECO:0007669"/>
    <property type="project" value="UniProtKB-KW"/>
</dbReference>
<name>A0A8I3VXB1_CALJA</name>
<dbReference type="GeneTree" id="ENSGT00940000155138"/>
<dbReference type="Proteomes" id="UP000008225">
    <property type="component" value="Chromosome 12"/>
</dbReference>
<evidence type="ECO:0000256" key="5">
    <source>
        <dbReference type="SAM" id="MobiDB-lite"/>
    </source>
</evidence>
<dbReference type="PROSITE" id="PS00135">
    <property type="entry name" value="TRYPSIN_SER"/>
    <property type="match status" value="1"/>
</dbReference>
<dbReference type="InterPro" id="IPR043504">
    <property type="entry name" value="Peptidase_S1_PA_chymotrypsin"/>
</dbReference>
<evidence type="ECO:0000256" key="1">
    <source>
        <dbReference type="ARBA" id="ARBA00022670"/>
    </source>
</evidence>
<gene>
    <name evidence="7" type="primary">PRSS21</name>
</gene>
<dbReference type="CDD" id="cd00190">
    <property type="entry name" value="Tryp_SPc"/>
    <property type="match status" value="1"/>
</dbReference>
<dbReference type="InterPro" id="IPR033116">
    <property type="entry name" value="TRYPSIN_SER"/>
</dbReference>
<evidence type="ECO:0000256" key="3">
    <source>
        <dbReference type="ARBA" id="ARBA00022801"/>
    </source>
</evidence>
<reference evidence="7" key="3">
    <citation type="submission" date="2025-09" db="UniProtKB">
        <authorList>
            <consortium name="Ensembl"/>
        </authorList>
    </citation>
    <scope>IDENTIFICATION</scope>
</reference>
<dbReference type="Ensembl" id="ENSCJAT00000147944.1">
    <property type="protein sequence ID" value="ENSCJAP00000081455.1"/>
    <property type="gene ID" value="ENSCJAG00000044190.2"/>
</dbReference>
<dbReference type="PRINTS" id="PR00722">
    <property type="entry name" value="CHYMOTRYPSIN"/>
</dbReference>
<dbReference type="Gene3D" id="2.40.10.10">
    <property type="entry name" value="Trypsin-like serine proteases"/>
    <property type="match status" value="1"/>
</dbReference>
<dbReference type="FunFam" id="2.40.10.10:FF:000024">
    <property type="entry name" value="Serine protease 53"/>
    <property type="match status" value="1"/>
</dbReference>
<feature type="domain" description="Peptidase S1" evidence="6">
    <location>
        <begin position="83"/>
        <end position="358"/>
    </location>
</feature>
<dbReference type="InterPro" id="IPR001314">
    <property type="entry name" value="Peptidase_S1A"/>
</dbReference>
<dbReference type="GO" id="GO:0004252">
    <property type="term" value="F:serine-type endopeptidase activity"/>
    <property type="evidence" value="ECO:0007669"/>
    <property type="project" value="InterPro"/>
</dbReference>
<dbReference type="SUPFAM" id="SSF50494">
    <property type="entry name" value="Trypsin-like serine proteases"/>
    <property type="match status" value="1"/>
</dbReference>
<proteinExistence type="predicted"/>
<evidence type="ECO:0000259" key="6">
    <source>
        <dbReference type="PROSITE" id="PS50240"/>
    </source>
</evidence>
<dbReference type="Pfam" id="PF00089">
    <property type="entry name" value="Trypsin"/>
    <property type="match status" value="1"/>
</dbReference>
<dbReference type="InterPro" id="IPR009003">
    <property type="entry name" value="Peptidase_S1_PA"/>
</dbReference>